<keyword evidence="2 3" id="KW-0472">Membrane</keyword>
<protein>
    <recommendedName>
        <fullName evidence="6">Mce protein</fullName>
    </recommendedName>
</protein>
<evidence type="ECO:0000256" key="3">
    <source>
        <dbReference type="SAM" id="Phobius"/>
    </source>
</evidence>
<reference evidence="4 5" key="1">
    <citation type="submission" date="2016-12" db="EMBL/GenBank/DDBJ databases">
        <title>The new phylogeny of genus Mycobacterium.</title>
        <authorList>
            <person name="Tortoli E."/>
            <person name="Trovato A."/>
            <person name="Cirillo D.M."/>
        </authorList>
    </citation>
    <scope>NUCLEOTIDE SEQUENCE [LARGE SCALE GENOMIC DNA]</scope>
    <source>
        <strain evidence="4 5">CCUG 66554</strain>
    </source>
</reference>
<gene>
    <name evidence="4" type="ORF">BST43_04930</name>
</gene>
<dbReference type="PANTHER" id="PTHR37042:SF4">
    <property type="entry name" value="OUTER MEMBRANE PROTEIN RV1973"/>
    <property type="match status" value="1"/>
</dbReference>
<accession>A0A1X0JCS5</accession>
<dbReference type="GO" id="GO:0016020">
    <property type="term" value="C:membrane"/>
    <property type="evidence" value="ECO:0007669"/>
    <property type="project" value="UniProtKB-SubCell"/>
</dbReference>
<evidence type="ECO:0000313" key="4">
    <source>
        <dbReference type="EMBL" id="ORB60027.1"/>
    </source>
</evidence>
<proteinExistence type="predicted"/>
<comment type="subcellular location">
    <subcellularLocation>
        <location evidence="1">Membrane</location>
    </subcellularLocation>
</comment>
<name>A0A1X0JCS5_9MYCO</name>
<evidence type="ECO:0000256" key="1">
    <source>
        <dbReference type="ARBA" id="ARBA00004370"/>
    </source>
</evidence>
<evidence type="ECO:0000313" key="5">
    <source>
        <dbReference type="Proteomes" id="UP000192434"/>
    </source>
</evidence>
<keyword evidence="3" id="KW-0812">Transmembrane</keyword>
<dbReference type="STRING" id="1578165.BKG68_10105"/>
<feature type="transmembrane region" description="Helical" evidence="3">
    <location>
        <begin position="25"/>
        <end position="49"/>
    </location>
</feature>
<dbReference type="EMBL" id="MVII01000004">
    <property type="protein sequence ID" value="ORB60027.1"/>
    <property type="molecule type" value="Genomic_DNA"/>
</dbReference>
<sequence>MIQQWPQEPVSYPGYLAPPPRPGRWVTVTIIVAGVISMVALTGCGFLGWKLASDPRQMPSGSAEVHAAAGEALTAAREFVTLMINVDYRELEQNTSEVLARSTGEFKTKYSSSLDQLRQTMVENRASAKGTVVDSAIRSEMANKVTTLMFVDQSVRNTAVPDGRLDRSRVQVTMENVQGRWLASEVDTV</sequence>
<dbReference type="Proteomes" id="UP000192434">
    <property type="component" value="Unassembled WGS sequence"/>
</dbReference>
<evidence type="ECO:0008006" key="6">
    <source>
        <dbReference type="Google" id="ProtNLM"/>
    </source>
</evidence>
<keyword evidence="3" id="KW-1133">Transmembrane helix</keyword>
<comment type="caution">
    <text evidence="4">The sequence shown here is derived from an EMBL/GenBank/DDBJ whole genome shotgun (WGS) entry which is preliminary data.</text>
</comment>
<evidence type="ECO:0000256" key="2">
    <source>
        <dbReference type="ARBA" id="ARBA00023136"/>
    </source>
</evidence>
<dbReference type="PANTHER" id="PTHR37042">
    <property type="entry name" value="OUTER MEMBRANE PROTEIN RV1973"/>
    <property type="match status" value="1"/>
</dbReference>
<dbReference type="AlphaFoldDB" id="A0A1X0JCS5"/>
<organism evidence="4 5">
    <name type="scientific">Mycobacteroides saopaulense</name>
    <dbReference type="NCBI Taxonomy" id="1578165"/>
    <lineage>
        <taxon>Bacteria</taxon>
        <taxon>Bacillati</taxon>
        <taxon>Actinomycetota</taxon>
        <taxon>Actinomycetes</taxon>
        <taxon>Mycobacteriales</taxon>
        <taxon>Mycobacteriaceae</taxon>
        <taxon>Mycobacteroides</taxon>
    </lineage>
</organism>